<accession>A0A2T0W9P9</accession>
<proteinExistence type="predicted"/>
<keyword evidence="3" id="KW-0472">Membrane</keyword>
<keyword evidence="3" id="KW-0812">Transmembrane</keyword>
<keyword evidence="5" id="KW-1185">Reference proteome</keyword>
<feature type="transmembrane region" description="Helical" evidence="3">
    <location>
        <begin position="20"/>
        <end position="42"/>
    </location>
</feature>
<evidence type="ECO:0000313" key="5">
    <source>
        <dbReference type="Proteomes" id="UP000238205"/>
    </source>
</evidence>
<dbReference type="GO" id="GO:0009986">
    <property type="term" value="C:cell surface"/>
    <property type="evidence" value="ECO:0007669"/>
    <property type="project" value="UniProtKB-SubCell"/>
</dbReference>
<comment type="subcellular location">
    <subcellularLocation>
        <location evidence="1">Cell surface</location>
    </subcellularLocation>
</comment>
<comment type="caution">
    <text evidence="4">The sequence shown here is derived from an EMBL/GenBank/DDBJ whole genome shotgun (WGS) entry which is preliminary data.</text>
</comment>
<dbReference type="GO" id="GO:0030420">
    <property type="term" value="P:establishment of competence for transformation"/>
    <property type="evidence" value="ECO:0007669"/>
    <property type="project" value="UniProtKB-KW"/>
</dbReference>
<keyword evidence="2" id="KW-0178">Competence</keyword>
<dbReference type="OrthoDB" id="2168776at2"/>
<reference evidence="4 5" key="1">
    <citation type="submission" date="2018-03" db="EMBL/GenBank/DDBJ databases">
        <title>Genomic Encyclopedia of Archaeal and Bacterial Type Strains, Phase II (KMG-II): from individual species to whole genera.</title>
        <authorList>
            <person name="Goeker M."/>
        </authorList>
    </citation>
    <scope>NUCLEOTIDE SEQUENCE [LARGE SCALE GENOMIC DNA]</scope>
    <source>
        <strain evidence="4 5">DSM 13175</strain>
    </source>
</reference>
<dbReference type="Proteomes" id="UP000238205">
    <property type="component" value="Unassembled WGS sequence"/>
</dbReference>
<keyword evidence="3" id="KW-1133">Transmembrane helix</keyword>
<name>A0A2T0W9P9_9LACT</name>
<gene>
    <name evidence="4" type="ORF">CLV38_10513</name>
</gene>
<evidence type="ECO:0000313" key="4">
    <source>
        <dbReference type="EMBL" id="PRY83234.1"/>
    </source>
</evidence>
<dbReference type="RefSeq" id="WP_106191644.1">
    <property type="nucleotide sequence ID" value="NZ_PVTO01000005.1"/>
</dbReference>
<dbReference type="InterPro" id="IPR012902">
    <property type="entry name" value="N_methyl_site"/>
</dbReference>
<dbReference type="InterPro" id="IPR045584">
    <property type="entry name" value="Pilin-like"/>
</dbReference>
<dbReference type="NCBIfam" id="TIGR02532">
    <property type="entry name" value="IV_pilin_GFxxxE"/>
    <property type="match status" value="1"/>
</dbReference>
<dbReference type="Gene3D" id="3.30.700.10">
    <property type="entry name" value="Glycoprotein, Type 4 Pilin"/>
    <property type="match status" value="1"/>
</dbReference>
<dbReference type="EMBL" id="PVTO01000005">
    <property type="protein sequence ID" value="PRY83234.1"/>
    <property type="molecule type" value="Genomic_DNA"/>
</dbReference>
<dbReference type="SUPFAM" id="SSF54523">
    <property type="entry name" value="Pili subunits"/>
    <property type="match status" value="1"/>
</dbReference>
<dbReference type="PROSITE" id="PS00409">
    <property type="entry name" value="PROKAR_NTER_METHYL"/>
    <property type="match status" value="1"/>
</dbReference>
<evidence type="ECO:0000256" key="1">
    <source>
        <dbReference type="ARBA" id="ARBA00004241"/>
    </source>
</evidence>
<dbReference type="Pfam" id="PF07963">
    <property type="entry name" value="N_methyl"/>
    <property type="match status" value="1"/>
</dbReference>
<organism evidence="4 5">
    <name type="scientific">Alkalibacterium olivapovliticus</name>
    <dbReference type="NCBI Taxonomy" id="99907"/>
    <lineage>
        <taxon>Bacteria</taxon>
        <taxon>Bacillati</taxon>
        <taxon>Bacillota</taxon>
        <taxon>Bacilli</taxon>
        <taxon>Lactobacillales</taxon>
        <taxon>Carnobacteriaceae</taxon>
        <taxon>Alkalibacterium</taxon>
    </lineage>
</organism>
<protein>
    <submittedName>
        <fullName evidence="4">Type IV pilus assembly protein PilA</fullName>
    </submittedName>
</protein>
<evidence type="ECO:0000256" key="3">
    <source>
        <dbReference type="SAM" id="Phobius"/>
    </source>
</evidence>
<evidence type="ECO:0000256" key="2">
    <source>
        <dbReference type="ARBA" id="ARBA00023287"/>
    </source>
</evidence>
<sequence length="118" mass="12573">MRNKIKQLMNKEEGFTLVELLAVIVILGIIVAIAIPAIGNIIDRAQGGANEAEDALVIDAARLYFTTTDEAHGGSVTVGTLKSGGYIEVRDSENLSDTITVTRSGGDGDAYTYDITER</sequence>
<dbReference type="AlphaFoldDB" id="A0A2T0W9P9"/>